<accession>A0A250WQQ2</accession>
<dbReference type="PANTHER" id="PTHR10605:SF56">
    <property type="entry name" value="BIFUNCTIONAL HEPARAN SULFATE N-DEACETYLASE_N-SULFOTRANSFERASE"/>
    <property type="match status" value="1"/>
</dbReference>
<feature type="active site" description="For sulfotransferase activity" evidence="2">
    <location>
        <position position="50"/>
    </location>
</feature>
<dbReference type="AlphaFoldDB" id="A0A250WQQ2"/>
<dbReference type="EMBL" id="BEGY01000002">
    <property type="protein sequence ID" value="GAX72992.1"/>
    <property type="molecule type" value="Genomic_DNA"/>
</dbReference>
<evidence type="ECO:0000313" key="5">
    <source>
        <dbReference type="Proteomes" id="UP000232323"/>
    </source>
</evidence>
<dbReference type="SUPFAM" id="SSF52540">
    <property type="entry name" value="P-loop containing nucleoside triphosphate hydrolases"/>
    <property type="match status" value="1"/>
</dbReference>
<dbReference type="GO" id="GO:0008146">
    <property type="term" value="F:sulfotransferase activity"/>
    <property type="evidence" value="ECO:0007669"/>
    <property type="project" value="InterPro"/>
</dbReference>
<keyword evidence="1" id="KW-0808">Transferase</keyword>
<dbReference type="PANTHER" id="PTHR10605">
    <property type="entry name" value="HEPARAN SULFATE SULFOTRANSFERASE"/>
    <property type="match status" value="1"/>
</dbReference>
<organism evidence="4 5">
    <name type="scientific">Chlamydomonas eustigma</name>
    <dbReference type="NCBI Taxonomy" id="1157962"/>
    <lineage>
        <taxon>Eukaryota</taxon>
        <taxon>Viridiplantae</taxon>
        <taxon>Chlorophyta</taxon>
        <taxon>core chlorophytes</taxon>
        <taxon>Chlorophyceae</taxon>
        <taxon>CS clade</taxon>
        <taxon>Chlamydomonadales</taxon>
        <taxon>Chlamydomonadaceae</taxon>
        <taxon>Chlamydomonas</taxon>
    </lineage>
</organism>
<dbReference type="OrthoDB" id="411451at2759"/>
<reference evidence="4 5" key="1">
    <citation type="submission" date="2017-08" db="EMBL/GenBank/DDBJ databases">
        <title>Acidophilic green algal genome provides insights into adaptation to an acidic environment.</title>
        <authorList>
            <person name="Hirooka S."/>
            <person name="Hirose Y."/>
            <person name="Kanesaki Y."/>
            <person name="Higuchi S."/>
            <person name="Fujiwara T."/>
            <person name="Onuma R."/>
            <person name="Era A."/>
            <person name="Ohbayashi R."/>
            <person name="Uzuka A."/>
            <person name="Nozaki H."/>
            <person name="Yoshikawa H."/>
            <person name="Miyagishima S.Y."/>
        </authorList>
    </citation>
    <scope>NUCLEOTIDE SEQUENCE [LARGE SCALE GENOMIC DNA]</scope>
    <source>
        <strain evidence="4 5">NIES-2499</strain>
    </source>
</reference>
<dbReference type="Proteomes" id="UP000232323">
    <property type="component" value="Unassembled WGS sequence"/>
</dbReference>
<dbReference type="Pfam" id="PF13469">
    <property type="entry name" value="Sulfotransfer_3"/>
    <property type="match status" value="1"/>
</dbReference>
<evidence type="ECO:0000256" key="3">
    <source>
        <dbReference type="PIRSR" id="PIRSR637359-2"/>
    </source>
</evidence>
<gene>
    <name evidence="4" type="ORF">CEUSTIGMA_g444.t1</name>
</gene>
<feature type="binding site" evidence="3">
    <location>
        <position position="151"/>
    </location>
    <ligand>
        <name>3'-phosphoadenylyl sulfate</name>
        <dbReference type="ChEBI" id="CHEBI:58339"/>
    </ligand>
</feature>
<sequence length="445" mass="50253">MRIVNNPHQGLAAGPESLSADDQCCPAAGVHFDSSISLPDRMSFIIGAQKSGTTYLFDELVSRHPMIKSQTPTGSRRLRVNSAKEPHFFHTMPLKDFGRYMKAFSLTRRDTSRHSSNMTFIDGTPDYIHIPSAACRIAATFPSAKLIVILRDPVMRALSHWNMVRIMRGKDAILDFDKEVKQELRYMRSRACSYESRDMLSNASTENIKDAASRLENAKSEQAGFASSTNLRVRTARMKRLKSREAEEAISTSSALWKKDQSLPSWNQCYKCEFMFCGTYSGPVDASAGKAREYCSHEYPEYGLVRRGLYAYQLEWWLKLFPAEQLLVINHQQLNDEPEAVLEKVITFLDQDVALIKPTLATTSSNKINVTTLGDEDVVHKAFRKMNASGWSLPLSDRDAREKHAETLSELYSYYAEPNADLYHLLEGLGPTSGWTGMFPQSDNE</sequence>
<name>A0A250WQQ2_9CHLO</name>
<evidence type="ECO:0000256" key="2">
    <source>
        <dbReference type="PIRSR" id="PIRSR637359-1"/>
    </source>
</evidence>
<evidence type="ECO:0000313" key="4">
    <source>
        <dbReference type="EMBL" id="GAX72992.1"/>
    </source>
</evidence>
<comment type="caution">
    <text evidence="4">The sequence shown here is derived from an EMBL/GenBank/DDBJ whole genome shotgun (WGS) entry which is preliminary data.</text>
</comment>
<dbReference type="InterPro" id="IPR027417">
    <property type="entry name" value="P-loop_NTPase"/>
</dbReference>
<feature type="binding site" evidence="3">
    <location>
        <position position="159"/>
    </location>
    <ligand>
        <name>3'-phosphoadenylyl sulfate</name>
        <dbReference type="ChEBI" id="CHEBI:58339"/>
    </ligand>
</feature>
<protein>
    <submittedName>
        <fullName evidence="4">Uncharacterized protein</fullName>
    </submittedName>
</protein>
<proteinExistence type="predicted"/>
<dbReference type="Gene3D" id="3.40.50.300">
    <property type="entry name" value="P-loop containing nucleotide triphosphate hydrolases"/>
    <property type="match status" value="1"/>
</dbReference>
<evidence type="ECO:0000256" key="1">
    <source>
        <dbReference type="ARBA" id="ARBA00022679"/>
    </source>
</evidence>
<dbReference type="InterPro" id="IPR037359">
    <property type="entry name" value="NST/OST"/>
</dbReference>
<keyword evidence="5" id="KW-1185">Reference proteome</keyword>